<gene>
    <name evidence="1" type="ORF">PACLA_8A078967</name>
</gene>
<organism evidence="1 2">
    <name type="scientific">Paramuricea clavata</name>
    <name type="common">Red gorgonian</name>
    <name type="synonym">Violescent sea-whip</name>
    <dbReference type="NCBI Taxonomy" id="317549"/>
    <lineage>
        <taxon>Eukaryota</taxon>
        <taxon>Metazoa</taxon>
        <taxon>Cnidaria</taxon>
        <taxon>Anthozoa</taxon>
        <taxon>Octocorallia</taxon>
        <taxon>Malacalcyonacea</taxon>
        <taxon>Plexauridae</taxon>
        <taxon>Paramuricea</taxon>
    </lineage>
</organism>
<proteinExistence type="predicted"/>
<comment type="caution">
    <text evidence="1">The sequence shown here is derived from an EMBL/GenBank/DDBJ whole genome shotgun (WGS) entry which is preliminary data.</text>
</comment>
<keyword evidence="2" id="KW-1185">Reference proteome</keyword>
<protein>
    <submittedName>
        <fullName evidence="1">Uncharacterized protein</fullName>
    </submittedName>
</protein>
<dbReference type="Proteomes" id="UP001152795">
    <property type="component" value="Unassembled WGS sequence"/>
</dbReference>
<accession>A0A6S7JS79</accession>
<reference evidence="1" key="1">
    <citation type="submission" date="2020-04" db="EMBL/GenBank/DDBJ databases">
        <authorList>
            <person name="Alioto T."/>
            <person name="Alioto T."/>
            <person name="Gomez Garrido J."/>
        </authorList>
    </citation>
    <scope>NUCLEOTIDE SEQUENCE</scope>
    <source>
        <strain evidence="1">A484AB</strain>
    </source>
</reference>
<evidence type="ECO:0000313" key="2">
    <source>
        <dbReference type="Proteomes" id="UP001152795"/>
    </source>
</evidence>
<dbReference type="AlphaFoldDB" id="A0A6S7JS79"/>
<evidence type="ECO:0000313" key="1">
    <source>
        <dbReference type="EMBL" id="CAB4019332.1"/>
    </source>
</evidence>
<name>A0A6S7JS79_PARCT</name>
<sequence>MTGVKLAKAFGFLLMVVIVCSKQIPEEQHSTYPATDEAHFTTSAHENHDEDLKVNVGKRMLDREVYEVGTKVVDGVEWQVWFHMNPKANIARLANLKNKKKRGKKKDLAEFIDSLNVKKVFSGICDKKTLVTSRKKHFRLDMQKVVKCIQLENNPSCYNLQVQLNGKRKKGKSTTYANVLIPVLIGKDHVSKYLTDEVLREAFYKSSKLPTAAVTLEIKKLVQEKKKSRKGKRKPGKKNNQG</sequence>
<dbReference type="EMBL" id="CACRXK020010409">
    <property type="protein sequence ID" value="CAB4019332.1"/>
    <property type="molecule type" value="Genomic_DNA"/>
</dbReference>